<proteinExistence type="predicted"/>
<evidence type="ECO:0000256" key="1">
    <source>
        <dbReference type="SAM" id="MobiDB-lite"/>
    </source>
</evidence>
<reference evidence="2" key="1">
    <citation type="submission" date="2014-09" db="EMBL/GenBank/DDBJ databases">
        <authorList>
            <person name="Magalhaes I.L.F."/>
            <person name="Oliveira U."/>
            <person name="Santos F.R."/>
            <person name="Vidigal T.H.D.A."/>
            <person name="Brescovit A.D."/>
            <person name="Santos A.J."/>
        </authorList>
    </citation>
    <scope>NUCLEOTIDE SEQUENCE</scope>
    <source>
        <tissue evidence="2">Shoot tissue taken approximately 20 cm above the soil surface</tissue>
    </source>
</reference>
<protein>
    <submittedName>
        <fullName evidence="2">Uncharacterized protein</fullName>
    </submittedName>
</protein>
<organism evidence="2">
    <name type="scientific">Arundo donax</name>
    <name type="common">Giant reed</name>
    <name type="synonym">Donax arundinaceus</name>
    <dbReference type="NCBI Taxonomy" id="35708"/>
    <lineage>
        <taxon>Eukaryota</taxon>
        <taxon>Viridiplantae</taxon>
        <taxon>Streptophyta</taxon>
        <taxon>Embryophyta</taxon>
        <taxon>Tracheophyta</taxon>
        <taxon>Spermatophyta</taxon>
        <taxon>Magnoliopsida</taxon>
        <taxon>Liliopsida</taxon>
        <taxon>Poales</taxon>
        <taxon>Poaceae</taxon>
        <taxon>PACMAD clade</taxon>
        <taxon>Arundinoideae</taxon>
        <taxon>Arundineae</taxon>
        <taxon>Arundo</taxon>
    </lineage>
</organism>
<evidence type="ECO:0000313" key="2">
    <source>
        <dbReference type="EMBL" id="JAE38449.1"/>
    </source>
</evidence>
<dbReference type="AlphaFoldDB" id="A0A0A9HRI9"/>
<reference evidence="2" key="2">
    <citation type="journal article" date="2015" name="Data Brief">
        <title>Shoot transcriptome of the giant reed, Arundo donax.</title>
        <authorList>
            <person name="Barrero R.A."/>
            <person name="Guerrero F.D."/>
            <person name="Moolhuijzen P."/>
            <person name="Goolsby J.A."/>
            <person name="Tidwell J."/>
            <person name="Bellgard S.E."/>
            <person name="Bellgard M.I."/>
        </authorList>
    </citation>
    <scope>NUCLEOTIDE SEQUENCE</scope>
    <source>
        <tissue evidence="2">Shoot tissue taken approximately 20 cm above the soil surface</tissue>
    </source>
</reference>
<name>A0A0A9HRI9_ARUDO</name>
<feature type="region of interest" description="Disordered" evidence="1">
    <location>
        <begin position="1"/>
        <end position="20"/>
    </location>
</feature>
<dbReference type="EMBL" id="GBRH01159447">
    <property type="protein sequence ID" value="JAE38449.1"/>
    <property type="molecule type" value="Transcribed_RNA"/>
</dbReference>
<feature type="compositionally biased region" description="Basic and acidic residues" evidence="1">
    <location>
        <begin position="1"/>
        <end position="10"/>
    </location>
</feature>
<sequence>MSEKAMERNNNRSLIPEAGTPIAHSVTTSYFVAEMSNEEMEKIARLMGIKIRNEISGNRVSFEAIKALEQARASLTFEQSKINKIICLRSV</sequence>
<accession>A0A0A9HRI9</accession>